<dbReference type="AlphaFoldDB" id="A0A1I7VJG0"/>
<evidence type="ECO:0000313" key="3">
    <source>
        <dbReference type="Proteomes" id="UP000095285"/>
    </source>
</evidence>
<organism evidence="3 4">
    <name type="scientific">Loa loa</name>
    <name type="common">Eye worm</name>
    <name type="synonym">Filaria loa</name>
    <dbReference type="NCBI Taxonomy" id="7209"/>
    <lineage>
        <taxon>Eukaryota</taxon>
        <taxon>Metazoa</taxon>
        <taxon>Ecdysozoa</taxon>
        <taxon>Nematoda</taxon>
        <taxon>Chromadorea</taxon>
        <taxon>Rhabditida</taxon>
        <taxon>Spirurina</taxon>
        <taxon>Spiruromorpha</taxon>
        <taxon>Filarioidea</taxon>
        <taxon>Onchocercidae</taxon>
        <taxon>Loa</taxon>
    </lineage>
</organism>
<dbReference type="InterPro" id="IPR038412">
    <property type="entry name" value="Pepsin-I3_sf"/>
</dbReference>
<feature type="signal peptide" evidence="2">
    <location>
        <begin position="1"/>
        <end position="22"/>
    </location>
</feature>
<accession>A0A1I7VJG0</accession>
<reference evidence="4" key="2">
    <citation type="submission" date="2016-11" db="UniProtKB">
        <authorList>
            <consortium name="WormBaseParasite"/>
        </authorList>
    </citation>
    <scope>IDENTIFICATION</scope>
</reference>
<name>A0A1I7VJG0_LOALO</name>
<evidence type="ECO:0000256" key="2">
    <source>
        <dbReference type="SAM" id="SignalP"/>
    </source>
</evidence>
<evidence type="ECO:0000256" key="1">
    <source>
        <dbReference type="SAM" id="MobiDB-lite"/>
    </source>
</evidence>
<protein>
    <submittedName>
        <fullName evidence="4">Pepsin-I3 domain-containing protein</fullName>
    </submittedName>
</protein>
<evidence type="ECO:0000313" key="4">
    <source>
        <dbReference type="WBParaSite" id="EN70_32"/>
    </source>
</evidence>
<keyword evidence="2" id="KW-0732">Signal</keyword>
<dbReference type="Gene3D" id="3.30.1120.50">
    <property type="entry name" value="Pepsin inhibitor-3"/>
    <property type="match status" value="1"/>
</dbReference>
<feature type="region of interest" description="Disordered" evidence="1">
    <location>
        <begin position="107"/>
        <end position="136"/>
    </location>
</feature>
<feature type="chain" id="PRO_5009310093" evidence="2">
    <location>
        <begin position="23"/>
        <end position="148"/>
    </location>
</feature>
<feature type="compositionally biased region" description="Polar residues" evidence="1">
    <location>
        <begin position="107"/>
        <end position="123"/>
    </location>
</feature>
<dbReference type="WBParaSite" id="EN70_32">
    <property type="protein sequence ID" value="EN70_32"/>
    <property type="gene ID" value="EN70_32"/>
</dbReference>
<proteinExistence type="predicted"/>
<dbReference type="Proteomes" id="UP000095285">
    <property type="component" value="Unassembled WGS sequence"/>
</dbReference>
<keyword evidence="3" id="KW-1185">Reference proteome</keyword>
<reference evidence="3" key="1">
    <citation type="submission" date="2012-04" db="EMBL/GenBank/DDBJ databases">
        <title>The Genome Sequence of Loa loa.</title>
        <authorList>
            <consortium name="The Broad Institute Genome Sequencing Platform"/>
            <consortium name="Broad Institute Genome Sequencing Center for Infectious Disease"/>
            <person name="Nutman T.B."/>
            <person name="Fink D.L."/>
            <person name="Russ C."/>
            <person name="Young S."/>
            <person name="Zeng Q."/>
            <person name="Gargeya S."/>
            <person name="Alvarado L."/>
            <person name="Berlin A."/>
            <person name="Chapman S.B."/>
            <person name="Chen Z."/>
            <person name="Freedman E."/>
            <person name="Gellesch M."/>
            <person name="Goldberg J."/>
            <person name="Griggs A."/>
            <person name="Gujja S."/>
            <person name="Heilman E.R."/>
            <person name="Heiman D."/>
            <person name="Howarth C."/>
            <person name="Mehta T."/>
            <person name="Neiman D."/>
            <person name="Pearson M."/>
            <person name="Roberts A."/>
            <person name="Saif S."/>
            <person name="Shea T."/>
            <person name="Shenoy N."/>
            <person name="Sisk P."/>
            <person name="Stolte C."/>
            <person name="Sykes S."/>
            <person name="White J."/>
            <person name="Yandava C."/>
            <person name="Haas B."/>
            <person name="Henn M.R."/>
            <person name="Nusbaum C."/>
            <person name="Birren B."/>
        </authorList>
    </citation>
    <scope>NUCLEOTIDE SEQUENCE [LARGE SCALE GENOMIC DNA]</scope>
</reference>
<sequence>MILSSAFCVILVIVNAVICTEGTSVSRSFSSVIIQFNNTVCKVQDGVLSINDKVIGHLTEEQKEELEKYINRKEQRFSQLYQQMQKFFESVFGSMKNIWENAWNSHSQLSPQSSKPDNIITENKSGDQEDDVPSLFNVLEPPSFCKVN</sequence>